<feature type="compositionally biased region" description="Polar residues" evidence="1">
    <location>
        <begin position="21"/>
        <end position="34"/>
    </location>
</feature>
<gene>
    <name evidence="2" type="ORF">EJ06DRAFT_142710</name>
</gene>
<dbReference type="AlphaFoldDB" id="A0A6G1HPR8"/>
<feature type="compositionally biased region" description="Basic and acidic residues" evidence="1">
    <location>
        <begin position="309"/>
        <end position="331"/>
    </location>
</feature>
<dbReference type="Proteomes" id="UP000799640">
    <property type="component" value="Unassembled WGS sequence"/>
</dbReference>
<feature type="region of interest" description="Disordered" evidence="1">
    <location>
        <begin position="1"/>
        <end position="54"/>
    </location>
</feature>
<proteinExistence type="predicted"/>
<name>A0A6G1HPR8_9PEZI</name>
<dbReference type="EMBL" id="ML996702">
    <property type="protein sequence ID" value="KAF2397901.1"/>
    <property type="molecule type" value="Genomic_DNA"/>
</dbReference>
<feature type="region of interest" description="Disordered" evidence="1">
    <location>
        <begin position="111"/>
        <end position="140"/>
    </location>
</feature>
<sequence>MRNCSAMTRELSTGGIHVPTPSGTTASGAFNSASVVPPKGDEEEDDPPTLGDLDDCVSSLKEFHSEMKNIRYYAENDPDPDAGETDVLPESYAELRQDTLKDIRKYCHGLIKEDPPPLPTKGPSPPTRLPSLGAPSLPTSRPVCSISEDGDFPRLTKSDAGCCIGKAECFINKLKRIQHDTEGDADGDDDTLSPDDVYDLRRVCQSMRENLDDLLGTDAPETDAPQTDAPMTDLPPLPAERLSTSIPENGEVITLTGDDLNFFIADAESFVNDIKDVKYFARYDADVDDDTLPQGSMKKLRRVCQGMRQKMDSLLRTEPPKTEPPKTEQPKTDLPALPT</sequence>
<feature type="compositionally biased region" description="Acidic residues" evidence="1">
    <location>
        <begin position="41"/>
        <end position="54"/>
    </location>
</feature>
<evidence type="ECO:0000256" key="1">
    <source>
        <dbReference type="SAM" id="MobiDB-lite"/>
    </source>
</evidence>
<feature type="compositionally biased region" description="Pro residues" evidence="1">
    <location>
        <begin position="116"/>
        <end position="128"/>
    </location>
</feature>
<accession>A0A6G1HPR8</accession>
<feature type="region of interest" description="Disordered" evidence="1">
    <location>
        <begin position="309"/>
        <end position="339"/>
    </location>
</feature>
<evidence type="ECO:0000313" key="3">
    <source>
        <dbReference type="Proteomes" id="UP000799640"/>
    </source>
</evidence>
<protein>
    <submittedName>
        <fullName evidence="2">Uncharacterized protein</fullName>
    </submittedName>
</protein>
<organism evidence="2 3">
    <name type="scientific">Trichodelitschia bisporula</name>
    <dbReference type="NCBI Taxonomy" id="703511"/>
    <lineage>
        <taxon>Eukaryota</taxon>
        <taxon>Fungi</taxon>
        <taxon>Dikarya</taxon>
        <taxon>Ascomycota</taxon>
        <taxon>Pezizomycotina</taxon>
        <taxon>Dothideomycetes</taxon>
        <taxon>Dothideomycetes incertae sedis</taxon>
        <taxon>Phaeotrichales</taxon>
        <taxon>Phaeotrichaceae</taxon>
        <taxon>Trichodelitschia</taxon>
    </lineage>
</organism>
<keyword evidence="3" id="KW-1185">Reference proteome</keyword>
<reference evidence="2" key="1">
    <citation type="journal article" date="2020" name="Stud. Mycol.">
        <title>101 Dothideomycetes genomes: a test case for predicting lifestyles and emergence of pathogens.</title>
        <authorList>
            <person name="Haridas S."/>
            <person name="Albert R."/>
            <person name="Binder M."/>
            <person name="Bloem J."/>
            <person name="Labutti K."/>
            <person name="Salamov A."/>
            <person name="Andreopoulos B."/>
            <person name="Baker S."/>
            <person name="Barry K."/>
            <person name="Bills G."/>
            <person name="Bluhm B."/>
            <person name="Cannon C."/>
            <person name="Castanera R."/>
            <person name="Culley D."/>
            <person name="Daum C."/>
            <person name="Ezra D."/>
            <person name="Gonzalez J."/>
            <person name="Henrissat B."/>
            <person name="Kuo A."/>
            <person name="Liang C."/>
            <person name="Lipzen A."/>
            <person name="Lutzoni F."/>
            <person name="Magnuson J."/>
            <person name="Mondo S."/>
            <person name="Nolan M."/>
            <person name="Ohm R."/>
            <person name="Pangilinan J."/>
            <person name="Park H.-J."/>
            <person name="Ramirez L."/>
            <person name="Alfaro M."/>
            <person name="Sun H."/>
            <person name="Tritt A."/>
            <person name="Yoshinaga Y."/>
            <person name="Zwiers L.-H."/>
            <person name="Turgeon B."/>
            <person name="Goodwin S."/>
            <person name="Spatafora J."/>
            <person name="Crous P."/>
            <person name="Grigoriev I."/>
        </authorList>
    </citation>
    <scope>NUCLEOTIDE SEQUENCE</scope>
    <source>
        <strain evidence="2">CBS 262.69</strain>
    </source>
</reference>
<evidence type="ECO:0000313" key="2">
    <source>
        <dbReference type="EMBL" id="KAF2397901.1"/>
    </source>
</evidence>